<sequence>MDSLFPDMQVTQRPAALRRRAQTRAPEVGGVNSRADRLARRNKLLAARFYYWSEVQRRRFDDVLSILSNCEFFVEYRTISNALVEYSDYLDGLIKDKPSATSLEREYPGFRWR</sequence>
<accession>A0AAT9JC94</accession>
<organism evidence="2">
    <name type="scientific">Porphyromonas phage phage008a_KCOM2797</name>
    <dbReference type="NCBI Taxonomy" id="3154099"/>
    <lineage>
        <taxon>Viruses</taxon>
    </lineage>
</organism>
<reference evidence="2" key="2">
    <citation type="submission" date="2024-05" db="EMBL/GenBank/DDBJ databases">
        <authorList>
            <person name="Matrishin C.B."/>
            <person name="Kauffman K.M."/>
        </authorList>
    </citation>
    <scope>NUCLEOTIDE SEQUENCE</scope>
</reference>
<dbReference type="EMBL" id="BK068090">
    <property type="protein sequence ID" value="DBA54980.1"/>
    <property type="molecule type" value="Genomic_DNA"/>
</dbReference>
<name>A0AAT9JC94_9VIRU</name>
<evidence type="ECO:0000313" key="2">
    <source>
        <dbReference type="EMBL" id="DBA54980.1"/>
    </source>
</evidence>
<reference evidence="2" key="1">
    <citation type="journal article" date="2023" name="Microbiome">
        <title>Phages are unrecognized players in the ecology of the oral pathogen Porphyromonas gingivalis.</title>
        <authorList>
            <person name="Matrishin C.B."/>
            <person name="Haase E.M."/>
            <person name="Dewhirst F.E."/>
            <person name="Mark Welch J.L."/>
            <person name="Miranda-Sanchez F."/>
            <person name="Chen T."/>
            <person name="MacFarland D.C."/>
            <person name="Kauffman K.M."/>
        </authorList>
    </citation>
    <scope>NUCLEOTIDE SEQUENCE</scope>
</reference>
<proteinExistence type="predicted"/>
<evidence type="ECO:0000256" key="1">
    <source>
        <dbReference type="SAM" id="MobiDB-lite"/>
    </source>
</evidence>
<feature type="region of interest" description="Disordered" evidence="1">
    <location>
        <begin position="1"/>
        <end position="32"/>
    </location>
</feature>
<protein>
    <submittedName>
        <fullName evidence="2">Uncharacterized protein</fullName>
    </submittedName>
</protein>